<dbReference type="GO" id="GO:0006357">
    <property type="term" value="P:regulation of transcription by RNA polymerase II"/>
    <property type="evidence" value="ECO:0007669"/>
    <property type="project" value="InterPro"/>
</dbReference>
<evidence type="ECO:0000256" key="3">
    <source>
        <dbReference type="SAM" id="MobiDB-lite"/>
    </source>
</evidence>
<protein>
    <submittedName>
        <fullName evidence="5">Cyclin-like protein</fullName>
    </submittedName>
</protein>
<dbReference type="Pfam" id="PF00134">
    <property type="entry name" value="Cyclin_N"/>
    <property type="match status" value="1"/>
</dbReference>
<feature type="region of interest" description="Disordered" evidence="3">
    <location>
        <begin position="45"/>
        <end position="69"/>
    </location>
</feature>
<dbReference type="EMBL" id="WHUW01000005">
    <property type="protein sequence ID" value="KAF8446091.1"/>
    <property type="molecule type" value="Genomic_DNA"/>
</dbReference>
<dbReference type="SUPFAM" id="SSF47954">
    <property type="entry name" value="Cyclin-like"/>
    <property type="match status" value="2"/>
</dbReference>
<dbReference type="Pfam" id="PF16899">
    <property type="entry name" value="Cyclin_C_2"/>
    <property type="match status" value="1"/>
</dbReference>
<feature type="region of interest" description="Disordered" evidence="3">
    <location>
        <begin position="380"/>
        <end position="426"/>
    </location>
</feature>
<keyword evidence="6" id="KW-1185">Reference proteome</keyword>
<sequence length="426" mass="47647">MPVTYTGNEVDCCLGRIAKEDGQETAGDEEEGVVDGEVVMERRAGRDGDGMEGMSTRGLHGGGGQGQENKLVQINCDPRQHRSSRMTPAYEASTQFNNWRFSPERLVLVRDALNSAAVAAIKSAFDADEPGSSADVSFLDAQEEHLLVKLYITKIPQLCGHFRFPEEVEATAITYLKRFYLRNTVMDWHPKNVMLTALFLATKTTNNPISLESYTSNIPRTSTSDVLDLEFLVAQSLNFEFAVWHSHRALWGLWLDLQSLSDVTEDQRSRDVYETALKHVRDSRFTDAELIYVPSQIALVALSLASPFLAQKWLDSKSSGVGESCSETLQSVVVAINDLIVHTGHPPDVEAVREVDRRLKLCKNPEKVVGSNAYLVRKAEEERKAEAKRNKKAQDIRRAEEDDDPFGNALNEGQPRQQMELDDDDD</sequence>
<evidence type="ECO:0000313" key="5">
    <source>
        <dbReference type="EMBL" id="KAF8446091.1"/>
    </source>
</evidence>
<organism evidence="5 6">
    <name type="scientific">Boletus edulis BED1</name>
    <dbReference type="NCBI Taxonomy" id="1328754"/>
    <lineage>
        <taxon>Eukaryota</taxon>
        <taxon>Fungi</taxon>
        <taxon>Dikarya</taxon>
        <taxon>Basidiomycota</taxon>
        <taxon>Agaricomycotina</taxon>
        <taxon>Agaricomycetes</taxon>
        <taxon>Agaricomycetidae</taxon>
        <taxon>Boletales</taxon>
        <taxon>Boletineae</taxon>
        <taxon>Boletaceae</taxon>
        <taxon>Boletoideae</taxon>
        <taxon>Boletus</taxon>
    </lineage>
</organism>
<evidence type="ECO:0000313" key="6">
    <source>
        <dbReference type="Proteomes" id="UP001194468"/>
    </source>
</evidence>
<feature type="domain" description="Cyclin-like" evidence="4">
    <location>
        <begin position="153"/>
        <end position="235"/>
    </location>
</feature>
<evidence type="ECO:0000259" key="4">
    <source>
        <dbReference type="SMART" id="SM00385"/>
    </source>
</evidence>
<keyword evidence="1 2" id="KW-0195">Cyclin</keyword>
<gene>
    <name evidence="5" type="ORF">L210DRAFT_3501823</name>
</gene>
<comment type="similarity">
    <text evidence="2">Belongs to the cyclin family.</text>
</comment>
<dbReference type="SMART" id="SM00385">
    <property type="entry name" value="CYCLIN"/>
    <property type="match status" value="1"/>
</dbReference>
<dbReference type="InterPro" id="IPR031658">
    <property type="entry name" value="Cyclin_C_2"/>
</dbReference>
<name>A0AAD4C1J3_BOLED</name>
<evidence type="ECO:0000256" key="1">
    <source>
        <dbReference type="ARBA" id="ARBA00023127"/>
    </source>
</evidence>
<dbReference type="InterPro" id="IPR043198">
    <property type="entry name" value="Cyclin/Ssn8"/>
</dbReference>
<evidence type="ECO:0000256" key="2">
    <source>
        <dbReference type="RuleBase" id="RU000383"/>
    </source>
</evidence>
<feature type="compositionally biased region" description="Basic and acidic residues" evidence="3">
    <location>
        <begin position="380"/>
        <end position="400"/>
    </location>
</feature>
<dbReference type="InterPro" id="IPR036915">
    <property type="entry name" value="Cyclin-like_sf"/>
</dbReference>
<dbReference type="AlphaFoldDB" id="A0AAD4C1J3"/>
<dbReference type="Gene3D" id="1.10.472.10">
    <property type="entry name" value="Cyclin-like"/>
    <property type="match status" value="1"/>
</dbReference>
<reference evidence="5" key="2">
    <citation type="journal article" date="2020" name="Nat. Commun.">
        <title>Large-scale genome sequencing of mycorrhizal fungi provides insights into the early evolution of symbiotic traits.</title>
        <authorList>
            <person name="Miyauchi S."/>
            <person name="Kiss E."/>
            <person name="Kuo A."/>
            <person name="Drula E."/>
            <person name="Kohler A."/>
            <person name="Sanchez-Garcia M."/>
            <person name="Morin E."/>
            <person name="Andreopoulos B."/>
            <person name="Barry K.W."/>
            <person name="Bonito G."/>
            <person name="Buee M."/>
            <person name="Carver A."/>
            <person name="Chen C."/>
            <person name="Cichocki N."/>
            <person name="Clum A."/>
            <person name="Culley D."/>
            <person name="Crous P.W."/>
            <person name="Fauchery L."/>
            <person name="Girlanda M."/>
            <person name="Hayes R.D."/>
            <person name="Keri Z."/>
            <person name="LaButti K."/>
            <person name="Lipzen A."/>
            <person name="Lombard V."/>
            <person name="Magnuson J."/>
            <person name="Maillard F."/>
            <person name="Murat C."/>
            <person name="Nolan M."/>
            <person name="Ohm R.A."/>
            <person name="Pangilinan J."/>
            <person name="Pereira M.F."/>
            <person name="Perotto S."/>
            <person name="Peter M."/>
            <person name="Pfister S."/>
            <person name="Riley R."/>
            <person name="Sitrit Y."/>
            <person name="Stielow J.B."/>
            <person name="Szollosi G."/>
            <person name="Zifcakova L."/>
            <person name="Stursova M."/>
            <person name="Spatafora J.W."/>
            <person name="Tedersoo L."/>
            <person name="Vaario L.M."/>
            <person name="Yamada A."/>
            <person name="Yan M."/>
            <person name="Wang P."/>
            <person name="Xu J."/>
            <person name="Bruns T."/>
            <person name="Baldrian P."/>
            <person name="Vilgalys R."/>
            <person name="Dunand C."/>
            <person name="Henrissat B."/>
            <person name="Grigoriev I.V."/>
            <person name="Hibbett D."/>
            <person name="Nagy L.G."/>
            <person name="Martin F.M."/>
        </authorList>
    </citation>
    <scope>NUCLEOTIDE SEQUENCE</scope>
    <source>
        <strain evidence="5">BED1</strain>
    </source>
</reference>
<comment type="caution">
    <text evidence="5">The sequence shown here is derived from an EMBL/GenBank/DDBJ whole genome shotgun (WGS) entry which is preliminary data.</text>
</comment>
<dbReference type="InterPro" id="IPR006671">
    <property type="entry name" value="Cyclin_N"/>
</dbReference>
<dbReference type="CDD" id="cd20524">
    <property type="entry name" value="CYCLIN_CCNH_rpt1"/>
    <property type="match status" value="1"/>
</dbReference>
<dbReference type="CDD" id="cd20525">
    <property type="entry name" value="CYCLIN_CCNH_rpt2"/>
    <property type="match status" value="1"/>
</dbReference>
<dbReference type="GO" id="GO:0016538">
    <property type="term" value="F:cyclin-dependent protein serine/threonine kinase regulator activity"/>
    <property type="evidence" value="ECO:0007669"/>
    <property type="project" value="InterPro"/>
</dbReference>
<dbReference type="PANTHER" id="PTHR10026">
    <property type="entry name" value="CYCLIN"/>
    <property type="match status" value="1"/>
</dbReference>
<reference evidence="5" key="1">
    <citation type="submission" date="2019-10" db="EMBL/GenBank/DDBJ databases">
        <authorList>
            <consortium name="DOE Joint Genome Institute"/>
            <person name="Kuo A."/>
            <person name="Miyauchi S."/>
            <person name="Kiss E."/>
            <person name="Drula E."/>
            <person name="Kohler A."/>
            <person name="Sanchez-Garcia M."/>
            <person name="Andreopoulos B."/>
            <person name="Barry K.W."/>
            <person name="Bonito G."/>
            <person name="Buee M."/>
            <person name="Carver A."/>
            <person name="Chen C."/>
            <person name="Cichocki N."/>
            <person name="Clum A."/>
            <person name="Culley D."/>
            <person name="Crous P.W."/>
            <person name="Fauchery L."/>
            <person name="Girlanda M."/>
            <person name="Hayes R."/>
            <person name="Keri Z."/>
            <person name="LaButti K."/>
            <person name="Lipzen A."/>
            <person name="Lombard V."/>
            <person name="Magnuson J."/>
            <person name="Maillard F."/>
            <person name="Morin E."/>
            <person name="Murat C."/>
            <person name="Nolan M."/>
            <person name="Ohm R."/>
            <person name="Pangilinan J."/>
            <person name="Pereira M."/>
            <person name="Perotto S."/>
            <person name="Peter M."/>
            <person name="Riley R."/>
            <person name="Sitrit Y."/>
            <person name="Stielow B."/>
            <person name="Szollosi G."/>
            <person name="Zifcakova L."/>
            <person name="Stursova M."/>
            <person name="Spatafora J.W."/>
            <person name="Tedersoo L."/>
            <person name="Vaario L.-M."/>
            <person name="Yamada A."/>
            <person name="Yan M."/>
            <person name="Wang P."/>
            <person name="Xu J."/>
            <person name="Bruns T."/>
            <person name="Baldrian P."/>
            <person name="Vilgalys R."/>
            <person name="Henrissat B."/>
            <person name="Grigoriev I.V."/>
            <person name="Hibbett D."/>
            <person name="Nagy L.G."/>
            <person name="Martin F.M."/>
        </authorList>
    </citation>
    <scope>NUCLEOTIDE SEQUENCE</scope>
    <source>
        <strain evidence="5">BED1</strain>
    </source>
</reference>
<proteinExistence type="inferred from homology"/>
<accession>A0AAD4C1J3</accession>
<dbReference type="Proteomes" id="UP001194468">
    <property type="component" value="Unassembled WGS sequence"/>
</dbReference>
<dbReference type="InterPro" id="IPR013763">
    <property type="entry name" value="Cyclin-like_dom"/>
</dbReference>